<evidence type="ECO:0000313" key="4">
    <source>
        <dbReference type="Proteomes" id="UP000215355"/>
    </source>
</evidence>
<dbReference type="RefSeq" id="WP_093096309.1">
    <property type="nucleotide sequence ID" value="NZ_FNGK01000001.1"/>
</dbReference>
<dbReference type="InterPro" id="IPR036388">
    <property type="entry name" value="WH-like_DNA-bd_sf"/>
</dbReference>
<reference evidence="3 4" key="1">
    <citation type="submission" date="2017-06" db="EMBL/GenBank/DDBJ databases">
        <authorList>
            <consortium name="Pathogen Informatics"/>
        </authorList>
    </citation>
    <scope>NUCLEOTIDE SEQUENCE [LARGE SCALE GENOMIC DNA]</scope>
    <source>
        <strain evidence="3 4">NCTC12149</strain>
    </source>
</reference>
<dbReference type="Gene3D" id="1.10.10.10">
    <property type="entry name" value="Winged helix-like DNA-binding domain superfamily/Winged helix DNA-binding domain"/>
    <property type="match status" value="2"/>
</dbReference>
<dbReference type="HAMAP" id="MF_01584">
    <property type="entry name" value="UPF0502"/>
    <property type="match status" value="1"/>
</dbReference>
<organism evidence="3 4">
    <name type="scientific">Sphingobacterium mizutaii</name>
    <dbReference type="NCBI Taxonomy" id="1010"/>
    <lineage>
        <taxon>Bacteria</taxon>
        <taxon>Pseudomonadati</taxon>
        <taxon>Bacteroidota</taxon>
        <taxon>Sphingobacteriia</taxon>
        <taxon>Sphingobacteriales</taxon>
        <taxon>Sphingobacteriaceae</taxon>
        <taxon>Sphingobacterium</taxon>
    </lineage>
</organism>
<proteinExistence type="inferred from homology"/>
<dbReference type="SUPFAM" id="SSF46785">
    <property type="entry name" value="Winged helix' DNA-binding domain"/>
    <property type="match status" value="2"/>
</dbReference>
<dbReference type="PANTHER" id="PTHR38768">
    <property type="entry name" value="UPF0502 PROTEIN YCEH"/>
    <property type="match status" value="1"/>
</dbReference>
<protein>
    <submittedName>
        <fullName evidence="3">G20.3</fullName>
    </submittedName>
</protein>
<dbReference type="InterPro" id="IPR007432">
    <property type="entry name" value="DUF480"/>
</dbReference>
<sequence>MEENKSLPVLSPEEIRVLGSLLEKSKTTPEYYPMTLNGLLTACNQKSSRKPVVQYDENQVIQVLDGLKKKGLISTVVGGGSRVTKYKHNLAIQFPLLPQELAIICLLFLRGPLTAGEINSNSGRLYEFDNLDEVQELLQKLSASEPLYIKQLSKRAGQKEVRYIHLFAEFDEESYEDEAPSSSSNSSNAAITQLEEKVSQLEEQLNTLRAEFDELMKQLS</sequence>
<feature type="coiled-coil region" evidence="2">
    <location>
        <begin position="184"/>
        <end position="218"/>
    </location>
</feature>
<dbReference type="Pfam" id="PF04337">
    <property type="entry name" value="DUF480"/>
    <property type="match status" value="1"/>
</dbReference>
<dbReference type="PANTHER" id="PTHR38768:SF1">
    <property type="entry name" value="UPF0502 PROTEIN YCEH"/>
    <property type="match status" value="1"/>
</dbReference>
<evidence type="ECO:0000256" key="2">
    <source>
        <dbReference type="SAM" id="Coils"/>
    </source>
</evidence>
<dbReference type="EMBL" id="LT906468">
    <property type="protein sequence ID" value="SNV50398.1"/>
    <property type="molecule type" value="Genomic_DNA"/>
</dbReference>
<evidence type="ECO:0000313" key="3">
    <source>
        <dbReference type="EMBL" id="SNV50398.1"/>
    </source>
</evidence>
<dbReference type="Proteomes" id="UP000215355">
    <property type="component" value="Chromosome 1"/>
</dbReference>
<keyword evidence="2" id="KW-0175">Coiled coil</keyword>
<comment type="similarity">
    <text evidence="1">Belongs to the UPF0502 family.</text>
</comment>
<accession>A0AAJ4XB56</accession>
<name>A0AAJ4XB56_9SPHI</name>
<gene>
    <name evidence="3" type="primary">yceH</name>
    <name evidence="3" type="ORF">SAMEA4412673_02042</name>
</gene>
<dbReference type="InterPro" id="IPR036390">
    <property type="entry name" value="WH_DNA-bd_sf"/>
</dbReference>
<dbReference type="KEGG" id="smiz:4412673_02042"/>
<dbReference type="AlphaFoldDB" id="A0AAJ4XB56"/>
<evidence type="ECO:0000256" key="1">
    <source>
        <dbReference type="HAMAP-Rule" id="MF_01584"/>
    </source>
</evidence>